<sequence length="241" mass="25664">MRRAALAAAAVLCVLLPAAPAGAAPGDIPGTPTEYYSAGSADTQPIHPSAGGWSVVANDDTPMRLRRALPVFVPPRPLFPVLTEAVPGTGWVAAYHGPGGRAPGERLRVESYRQGPVGHYTVQFIDGGTEVLPDSAFTVGVEKARWLADLRHVRLTRGRRVTVTVTGGAAESVSVLRFDPARPTSAVQNWNDALHNEYIGKAEPDHVTTFSFTADVDGVYGLLFRRLGYYADTAEVTLSTS</sequence>
<proteinExistence type="predicted"/>
<comment type="caution">
    <text evidence="2">The sequence shown here is derived from an EMBL/GenBank/DDBJ whole genome shotgun (WGS) entry which is preliminary data.</text>
</comment>
<dbReference type="AlphaFoldDB" id="A0A8J4DIL5"/>
<feature type="chain" id="PRO_5035144746" evidence="1">
    <location>
        <begin position="24"/>
        <end position="241"/>
    </location>
</feature>
<dbReference type="Proteomes" id="UP000652013">
    <property type="component" value="Unassembled WGS sequence"/>
</dbReference>
<keyword evidence="3" id="KW-1185">Reference proteome</keyword>
<name>A0A8J4DIL5_9ACTN</name>
<keyword evidence="1" id="KW-0732">Signal</keyword>
<accession>A0A8J4DIL5</accession>
<feature type="signal peptide" evidence="1">
    <location>
        <begin position="1"/>
        <end position="23"/>
    </location>
</feature>
<dbReference type="EMBL" id="BOOY01000010">
    <property type="protein sequence ID" value="GIJ02489.1"/>
    <property type="molecule type" value="Genomic_DNA"/>
</dbReference>
<reference evidence="2" key="1">
    <citation type="submission" date="2021-01" db="EMBL/GenBank/DDBJ databases">
        <title>Whole genome shotgun sequence of Spirilliplanes yamanashiensis NBRC 15828.</title>
        <authorList>
            <person name="Komaki H."/>
            <person name="Tamura T."/>
        </authorList>
    </citation>
    <scope>NUCLEOTIDE SEQUENCE</scope>
    <source>
        <strain evidence="2">NBRC 15828</strain>
    </source>
</reference>
<gene>
    <name evidence="2" type="ORF">Sya03_18410</name>
</gene>
<evidence type="ECO:0000313" key="3">
    <source>
        <dbReference type="Proteomes" id="UP000652013"/>
    </source>
</evidence>
<protein>
    <submittedName>
        <fullName evidence="2">Uncharacterized protein</fullName>
    </submittedName>
</protein>
<organism evidence="2 3">
    <name type="scientific">Spirilliplanes yamanashiensis</name>
    <dbReference type="NCBI Taxonomy" id="42233"/>
    <lineage>
        <taxon>Bacteria</taxon>
        <taxon>Bacillati</taxon>
        <taxon>Actinomycetota</taxon>
        <taxon>Actinomycetes</taxon>
        <taxon>Micromonosporales</taxon>
        <taxon>Micromonosporaceae</taxon>
        <taxon>Spirilliplanes</taxon>
    </lineage>
</organism>
<evidence type="ECO:0000313" key="2">
    <source>
        <dbReference type="EMBL" id="GIJ02489.1"/>
    </source>
</evidence>
<evidence type="ECO:0000256" key="1">
    <source>
        <dbReference type="SAM" id="SignalP"/>
    </source>
</evidence>